<evidence type="ECO:0000256" key="2">
    <source>
        <dbReference type="ARBA" id="ARBA00023136"/>
    </source>
</evidence>
<dbReference type="RefSeq" id="WP_068222254.1">
    <property type="nucleotide sequence ID" value="NZ_CP139724.1"/>
</dbReference>
<dbReference type="InterPro" id="IPR036942">
    <property type="entry name" value="Beta-barrel_TonB_sf"/>
</dbReference>
<evidence type="ECO:0000313" key="6">
    <source>
        <dbReference type="Proteomes" id="UP000075606"/>
    </source>
</evidence>
<organism evidence="5 6">
    <name type="scientific">Roseivirga spongicola</name>
    <dbReference type="NCBI Taxonomy" id="333140"/>
    <lineage>
        <taxon>Bacteria</taxon>
        <taxon>Pseudomonadati</taxon>
        <taxon>Bacteroidota</taxon>
        <taxon>Cytophagia</taxon>
        <taxon>Cytophagales</taxon>
        <taxon>Roseivirgaceae</taxon>
        <taxon>Roseivirga</taxon>
    </lineage>
</organism>
<reference evidence="5 6" key="1">
    <citation type="submission" date="2016-01" db="EMBL/GenBank/DDBJ databases">
        <title>Genome sequencing of Roseivirga spongicola UST030701-084.</title>
        <authorList>
            <person name="Selvaratnam C."/>
            <person name="Thevarajoo S."/>
            <person name="Goh K.M."/>
            <person name="Ee R."/>
            <person name="Chan K.-G."/>
            <person name="Chong C.S."/>
        </authorList>
    </citation>
    <scope>NUCLEOTIDE SEQUENCE [LARGE SCALE GENOMIC DNA]</scope>
    <source>
        <strain evidence="5 6">UST030701-084</strain>
    </source>
</reference>
<comment type="subcellular location">
    <subcellularLocation>
        <location evidence="1">Cell outer membrane</location>
    </subcellularLocation>
</comment>
<keyword evidence="6" id="KW-1185">Reference proteome</keyword>
<sequence length="546" mass="62193">MNKLTRLSIVGLFIIGTGSLFAQQGQGQLEEAEIVIRKDRRITLPPATRNFEKIPQLPVSETDTKQQYSFKTFQYSLSPLVPAFRTVNYQGNQRLSDLTSNFLKLGYGNYGTPYLEGYLGSKRHESYLFNLYVRHLSSKKGPVFDENSGEGRTEAAIGAKYFSNVNKVSGSMNYSSQKVHFYGYDPVLDLEPGDIERKFTRFSTNVLIENANKEQNFDYHFKTDWIFFRDSYEARENKFNFDVGGFFIVNEDLRFNIDLLATLSKRQDTEEDNRSYLNFRPRAIYRTNGFTFNAGFNLAGDNGFNKGLSIYPVIKADYALSSGFRIYAGYEGDLEFNSVESSISENPFLEADFDLRNTEKVSDITAGLDFQLFDGLTLSSGVSYATLNNLQFITNSISDSTRFEILYDGDKTDRLDVFGAVNFEKAGKVRSSLRFDFYNYSLATLTEAWHRPNFKAAFNSTIFPIEKLAITTDLYYLGGLKALNGETTQVYDLDDIIDLNLGGRYEVNDRIGVFLQINNLFGKEYERYLNYPSRGIQFLGGLSVSF</sequence>
<proteinExistence type="predicted"/>
<keyword evidence="3" id="KW-0998">Cell outer membrane</keyword>
<dbReference type="Proteomes" id="UP000075606">
    <property type="component" value="Unassembled WGS sequence"/>
</dbReference>
<evidence type="ECO:0000256" key="1">
    <source>
        <dbReference type="ARBA" id="ARBA00004442"/>
    </source>
</evidence>
<dbReference type="SUPFAM" id="SSF56935">
    <property type="entry name" value="Porins"/>
    <property type="match status" value="1"/>
</dbReference>
<dbReference type="STRING" id="333140.AWW68_13270"/>
<dbReference type="AlphaFoldDB" id="A0A150X4L4"/>
<keyword evidence="4" id="KW-0732">Signal</keyword>
<accession>A0A150X4L4</accession>
<keyword evidence="2" id="KW-0472">Membrane</keyword>
<dbReference type="EMBL" id="LRPC01000028">
    <property type="protein sequence ID" value="KYG73653.1"/>
    <property type="molecule type" value="Genomic_DNA"/>
</dbReference>
<evidence type="ECO:0008006" key="7">
    <source>
        <dbReference type="Google" id="ProtNLM"/>
    </source>
</evidence>
<evidence type="ECO:0000256" key="3">
    <source>
        <dbReference type="ARBA" id="ARBA00023237"/>
    </source>
</evidence>
<evidence type="ECO:0000256" key="4">
    <source>
        <dbReference type="SAM" id="SignalP"/>
    </source>
</evidence>
<feature type="signal peptide" evidence="4">
    <location>
        <begin position="1"/>
        <end position="22"/>
    </location>
</feature>
<gene>
    <name evidence="5" type="ORF">AWW68_13270</name>
</gene>
<protein>
    <recommendedName>
        <fullName evidence="7">TonB-dependent receptor-like beta-barrel domain-containing protein</fullName>
    </recommendedName>
</protein>
<dbReference type="GO" id="GO:0009279">
    <property type="term" value="C:cell outer membrane"/>
    <property type="evidence" value="ECO:0007669"/>
    <property type="project" value="UniProtKB-SubCell"/>
</dbReference>
<feature type="chain" id="PRO_5007574176" description="TonB-dependent receptor-like beta-barrel domain-containing protein" evidence="4">
    <location>
        <begin position="23"/>
        <end position="546"/>
    </location>
</feature>
<comment type="caution">
    <text evidence="5">The sequence shown here is derived from an EMBL/GenBank/DDBJ whole genome shotgun (WGS) entry which is preliminary data.</text>
</comment>
<dbReference type="Gene3D" id="2.40.170.20">
    <property type="entry name" value="TonB-dependent receptor, beta-barrel domain"/>
    <property type="match status" value="1"/>
</dbReference>
<name>A0A150X4L4_9BACT</name>
<evidence type="ECO:0000313" key="5">
    <source>
        <dbReference type="EMBL" id="KYG73653.1"/>
    </source>
</evidence>
<dbReference type="OrthoDB" id="1264254at2"/>